<feature type="transmembrane region" description="Helical" evidence="1">
    <location>
        <begin position="84"/>
        <end position="101"/>
    </location>
</feature>
<dbReference type="InterPro" id="IPR021414">
    <property type="entry name" value="DUF3054"/>
</dbReference>
<comment type="caution">
    <text evidence="2">The sequence shown here is derived from an EMBL/GenBank/DDBJ whole genome shotgun (WGS) entry which is preliminary data.</text>
</comment>
<feature type="transmembrane region" description="Helical" evidence="1">
    <location>
        <begin position="107"/>
        <end position="133"/>
    </location>
</feature>
<keyword evidence="1" id="KW-0812">Transmembrane</keyword>
<keyword evidence="1" id="KW-1133">Transmembrane helix</keyword>
<feature type="transmembrane region" description="Helical" evidence="1">
    <location>
        <begin position="50"/>
        <end position="72"/>
    </location>
</feature>
<reference evidence="2" key="1">
    <citation type="submission" date="2021-06" db="EMBL/GenBank/DDBJ databases">
        <authorList>
            <person name="Criscuolo A."/>
        </authorList>
    </citation>
    <scope>NUCLEOTIDE SEQUENCE</scope>
    <source>
        <strain evidence="2">CIP111803</strain>
    </source>
</reference>
<evidence type="ECO:0000313" key="3">
    <source>
        <dbReference type="Proteomes" id="UP000693892"/>
    </source>
</evidence>
<dbReference type="Proteomes" id="UP000693892">
    <property type="component" value="Unassembled WGS sequence"/>
</dbReference>
<sequence>MSSDPVHPGSDARARASRPVLASAAALDAALVLAFSVLGRRSHAEALTIAGIWETAWPFLAGLAISWLAALVWRRPTAVLRAGVPVWIGTVALGLLLRVLFTPGGAALPFVLVATGTLGIMLLGWRVIAAVLVRLRRR</sequence>
<accession>A0A916JTE3</accession>
<feature type="transmembrane region" description="Helical" evidence="1">
    <location>
        <begin position="20"/>
        <end position="38"/>
    </location>
</feature>
<keyword evidence="1" id="KW-0472">Membrane</keyword>
<dbReference type="EMBL" id="CAJVAP010000002">
    <property type="protein sequence ID" value="CAG7597427.1"/>
    <property type="molecule type" value="Genomic_DNA"/>
</dbReference>
<name>A0A916JTE3_9MICO</name>
<gene>
    <name evidence="2" type="ORF">LEUCIP111803_00138</name>
</gene>
<proteinExistence type="predicted"/>
<dbReference type="Pfam" id="PF11255">
    <property type="entry name" value="DUF3054"/>
    <property type="match status" value="1"/>
</dbReference>
<evidence type="ECO:0000256" key="1">
    <source>
        <dbReference type="SAM" id="Phobius"/>
    </source>
</evidence>
<organism evidence="2 3">
    <name type="scientific">Leucobacter soli</name>
    <dbReference type="NCBI Taxonomy" id="2812850"/>
    <lineage>
        <taxon>Bacteria</taxon>
        <taxon>Bacillati</taxon>
        <taxon>Actinomycetota</taxon>
        <taxon>Actinomycetes</taxon>
        <taxon>Micrococcales</taxon>
        <taxon>Microbacteriaceae</taxon>
        <taxon>Leucobacter</taxon>
    </lineage>
</organism>
<protein>
    <recommendedName>
        <fullName evidence="4">DUF3054 domain-containing protein</fullName>
    </recommendedName>
</protein>
<dbReference type="AlphaFoldDB" id="A0A916JTE3"/>
<evidence type="ECO:0008006" key="4">
    <source>
        <dbReference type="Google" id="ProtNLM"/>
    </source>
</evidence>
<dbReference type="RefSeq" id="WP_218113798.1">
    <property type="nucleotide sequence ID" value="NZ_CAJVAP010000002.1"/>
</dbReference>
<evidence type="ECO:0000313" key="2">
    <source>
        <dbReference type="EMBL" id="CAG7597427.1"/>
    </source>
</evidence>
<keyword evidence="3" id="KW-1185">Reference proteome</keyword>